<dbReference type="EMBL" id="JAXAVW010000024">
    <property type="protein sequence ID" value="MDX8034121.1"/>
    <property type="molecule type" value="Genomic_DNA"/>
</dbReference>
<evidence type="ECO:0000256" key="3">
    <source>
        <dbReference type="ARBA" id="ARBA00022989"/>
    </source>
</evidence>
<keyword evidence="9" id="KW-1185">Reference proteome</keyword>
<feature type="transmembrane region" description="Helical" evidence="5">
    <location>
        <begin position="12"/>
        <end position="37"/>
    </location>
</feature>
<gene>
    <name evidence="8" type="ORF">SK803_28215</name>
</gene>
<feature type="transmembrane region" description="Helical" evidence="5">
    <location>
        <begin position="97"/>
        <end position="117"/>
    </location>
</feature>
<dbReference type="PANTHER" id="PTHR30614:SF21">
    <property type="entry name" value="AMINO ACID ABC TRANSPORTER PERMEASE"/>
    <property type="match status" value="1"/>
</dbReference>
<sequence length="278" mass="30706">MFDAPGPRFRRGVFWVSVVSALVLAGLVALGLRQFAANGQLDPVRWQPYLTWPVWRYLLGGLWSTVVAAFATGVLAMAGGLLLALRPNRFTRAYAEVMRTVPVLLLVYVMLFVLPSFGVNLPLFWKLVVPLALSHAASYAVIFRAGVESVDRGQREAGLSLGMADGVVTRFVVLPQAVRHMTPLLVTQAVSLLKDTSLGYVVSYTELLFNGRVLANYNGLLIQTFIVVAFIYLVVNLALSRLAHRLEVSRARTARRGHAERIRGEPAPRQRRRAAAVR</sequence>
<dbReference type="RefSeq" id="WP_319969143.1">
    <property type="nucleotide sequence ID" value="NZ_JAXAVW010000024.1"/>
</dbReference>
<accession>A0ABU4T7J1</accession>
<evidence type="ECO:0000256" key="2">
    <source>
        <dbReference type="ARBA" id="ARBA00022692"/>
    </source>
</evidence>
<dbReference type="InterPro" id="IPR043429">
    <property type="entry name" value="ArtM/GltK/GlnP/TcyL/YhdX-like"/>
</dbReference>
<dbReference type="Proteomes" id="UP001285521">
    <property type="component" value="Unassembled WGS sequence"/>
</dbReference>
<proteinExistence type="inferred from homology"/>
<evidence type="ECO:0000259" key="7">
    <source>
        <dbReference type="PROSITE" id="PS50928"/>
    </source>
</evidence>
<feature type="transmembrane region" description="Helical" evidence="5">
    <location>
        <begin position="57"/>
        <end position="85"/>
    </location>
</feature>
<dbReference type="CDD" id="cd06261">
    <property type="entry name" value="TM_PBP2"/>
    <property type="match status" value="1"/>
</dbReference>
<evidence type="ECO:0000256" key="6">
    <source>
        <dbReference type="SAM" id="MobiDB-lite"/>
    </source>
</evidence>
<keyword evidence="5" id="KW-0813">Transport</keyword>
<dbReference type="PANTHER" id="PTHR30614">
    <property type="entry name" value="MEMBRANE COMPONENT OF AMINO ACID ABC TRANSPORTER"/>
    <property type="match status" value="1"/>
</dbReference>
<organism evidence="8 9">
    <name type="scientific">Lentzea miocenica</name>
    <dbReference type="NCBI Taxonomy" id="3095431"/>
    <lineage>
        <taxon>Bacteria</taxon>
        <taxon>Bacillati</taxon>
        <taxon>Actinomycetota</taxon>
        <taxon>Actinomycetes</taxon>
        <taxon>Pseudonocardiales</taxon>
        <taxon>Pseudonocardiaceae</taxon>
        <taxon>Lentzea</taxon>
    </lineage>
</organism>
<reference evidence="8 9" key="2">
    <citation type="submission" date="2023-11" db="EMBL/GenBank/DDBJ databases">
        <authorList>
            <person name="Lara A.C."/>
            <person name="Chronakova A."/>
        </authorList>
    </citation>
    <scope>NUCLEOTIDE SEQUENCE [LARGE SCALE GENOMIC DNA]</scope>
    <source>
        <strain evidence="8 9">BCCO 10_0856</strain>
    </source>
</reference>
<dbReference type="PROSITE" id="PS50928">
    <property type="entry name" value="ABC_TM1"/>
    <property type="match status" value="1"/>
</dbReference>
<evidence type="ECO:0000256" key="5">
    <source>
        <dbReference type="RuleBase" id="RU363032"/>
    </source>
</evidence>
<feature type="transmembrane region" description="Helical" evidence="5">
    <location>
        <begin position="220"/>
        <end position="239"/>
    </location>
</feature>
<feature type="region of interest" description="Disordered" evidence="6">
    <location>
        <begin position="257"/>
        <end position="278"/>
    </location>
</feature>
<evidence type="ECO:0000256" key="4">
    <source>
        <dbReference type="ARBA" id="ARBA00023136"/>
    </source>
</evidence>
<evidence type="ECO:0000256" key="1">
    <source>
        <dbReference type="ARBA" id="ARBA00004141"/>
    </source>
</evidence>
<evidence type="ECO:0000313" key="8">
    <source>
        <dbReference type="EMBL" id="MDX8034121.1"/>
    </source>
</evidence>
<dbReference type="Pfam" id="PF00528">
    <property type="entry name" value="BPD_transp_1"/>
    <property type="match status" value="1"/>
</dbReference>
<dbReference type="InterPro" id="IPR035906">
    <property type="entry name" value="MetI-like_sf"/>
</dbReference>
<comment type="subcellular location">
    <subcellularLocation>
        <location evidence="5">Cell membrane</location>
        <topology evidence="5">Multi-pass membrane protein</topology>
    </subcellularLocation>
    <subcellularLocation>
        <location evidence="1">Membrane</location>
        <topology evidence="1">Multi-pass membrane protein</topology>
    </subcellularLocation>
</comment>
<keyword evidence="3 5" id="KW-1133">Transmembrane helix</keyword>
<evidence type="ECO:0000313" key="9">
    <source>
        <dbReference type="Proteomes" id="UP001285521"/>
    </source>
</evidence>
<protein>
    <submittedName>
        <fullName evidence="8">Amino acid ABC transporter permease</fullName>
    </submittedName>
</protein>
<comment type="caution">
    <text evidence="8">The sequence shown here is derived from an EMBL/GenBank/DDBJ whole genome shotgun (WGS) entry which is preliminary data.</text>
</comment>
<keyword evidence="2 5" id="KW-0812">Transmembrane</keyword>
<comment type="similarity">
    <text evidence="5">Belongs to the binding-protein-dependent transport system permease family.</text>
</comment>
<dbReference type="InterPro" id="IPR000515">
    <property type="entry name" value="MetI-like"/>
</dbReference>
<keyword evidence="4 5" id="KW-0472">Membrane</keyword>
<dbReference type="Gene3D" id="1.10.3720.10">
    <property type="entry name" value="MetI-like"/>
    <property type="match status" value="1"/>
</dbReference>
<feature type="compositionally biased region" description="Basic and acidic residues" evidence="6">
    <location>
        <begin position="257"/>
        <end position="268"/>
    </location>
</feature>
<feature type="compositionally biased region" description="Basic residues" evidence="6">
    <location>
        <begin position="269"/>
        <end position="278"/>
    </location>
</feature>
<feature type="domain" description="ABC transmembrane type-1" evidence="7">
    <location>
        <begin position="58"/>
        <end position="243"/>
    </location>
</feature>
<dbReference type="SUPFAM" id="SSF161098">
    <property type="entry name" value="MetI-like"/>
    <property type="match status" value="1"/>
</dbReference>
<reference evidence="8 9" key="1">
    <citation type="submission" date="2023-11" db="EMBL/GenBank/DDBJ databases">
        <title>Lentzea sokolovensis, sp. nov., Lentzea kristufkii, sp. nov., and Lentzea miocenensis, sp. nov., rare actinobacteria from Sokolov Coal Basin, Miocene lacustrine sediment, Czech Republic.</title>
        <authorList>
            <person name="Lara A."/>
            <person name="Kotroba L."/>
            <person name="Nouioui I."/>
            <person name="Neumann-Schaal M."/>
            <person name="Mast Y."/>
            <person name="Chronakova A."/>
        </authorList>
    </citation>
    <scope>NUCLEOTIDE SEQUENCE [LARGE SCALE GENOMIC DNA]</scope>
    <source>
        <strain evidence="8 9">BCCO 10_0856</strain>
    </source>
</reference>
<name>A0ABU4T7J1_9PSEU</name>